<dbReference type="GO" id="GO:0006357">
    <property type="term" value="P:regulation of transcription by RNA polymerase II"/>
    <property type="evidence" value="ECO:0007669"/>
    <property type="project" value="TreeGrafter"/>
</dbReference>
<dbReference type="Pfam" id="PF13912">
    <property type="entry name" value="zf-C2H2_6"/>
    <property type="match status" value="1"/>
</dbReference>
<organism evidence="14 15">
    <name type="scientific">Pseudolycoriella hygida</name>
    <dbReference type="NCBI Taxonomy" id="35572"/>
    <lineage>
        <taxon>Eukaryota</taxon>
        <taxon>Metazoa</taxon>
        <taxon>Ecdysozoa</taxon>
        <taxon>Arthropoda</taxon>
        <taxon>Hexapoda</taxon>
        <taxon>Insecta</taxon>
        <taxon>Pterygota</taxon>
        <taxon>Neoptera</taxon>
        <taxon>Endopterygota</taxon>
        <taxon>Diptera</taxon>
        <taxon>Nematocera</taxon>
        <taxon>Sciaroidea</taxon>
        <taxon>Sciaridae</taxon>
        <taxon>Pseudolycoriella</taxon>
    </lineage>
</organism>
<feature type="domain" description="C2H2-type" evidence="13">
    <location>
        <begin position="521"/>
        <end position="544"/>
    </location>
</feature>
<dbReference type="GO" id="GO:0003006">
    <property type="term" value="P:developmental process involved in reproduction"/>
    <property type="evidence" value="ECO:0007669"/>
    <property type="project" value="UniProtKB-ARBA"/>
</dbReference>
<keyword evidence="5" id="KW-0862">Zinc</keyword>
<comment type="caution">
    <text evidence="14">The sequence shown here is derived from an EMBL/GenBank/DDBJ whole genome shotgun (WGS) entry which is preliminary data.</text>
</comment>
<dbReference type="SMART" id="SM00225">
    <property type="entry name" value="BTB"/>
    <property type="match status" value="1"/>
</dbReference>
<dbReference type="InterPro" id="IPR011333">
    <property type="entry name" value="SKP1/BTB/POZ_sf"/>
</dbReference>
<reference evidence="14" key="1">
    <citation type="submission" date="2022-07" db="EMBL/GenBank/DDBJ databases">
        <authorList>
            <person name="Trinca V."/>
            <person name="Uliana J.V.C."/>
            <person name="Torres T.T."/>
            <person name="Ward R.J."/>
            <person name="Monesi N."/>
        </authorList>
    </citation>
    <scope>NUCLEOTIDE SEQUENCE</scope>
    <source>
        <strain evidence="14">HSMRA1968</strain>
        <tissue evidence="14">Whole embryos</tissue>
    </source>
</reference>
<dbReference type="InterPro" id="IPR013087">
    <property type="entry name" value="Znf_C2H2_type"/>
</dbReference>
<keyword evidence="4 10" id="KW-0863">Zinc-finger</keyword>
<evidence type="ECO:0000256" key="4">
    <source>
        <dbReference type="ARBA" id="ARBA00022771"/>
    </source>
</evidence>
<dbReference type="Pfam" id="PF00651">
    <property type="entry name" value="BTB"/>
    <property type="match status" value="1"/>
</dbReference>
<dbReference type="SUPFAM" id="SSF54695">
    <property type="entry name" value="POZ domain"/>
    <property type="match status" value="1"/>
</dbReference>
<evidence type="ECO:0000256" key="11">
    <source>
        <dbReference type="SAM" id="MobiDB-lite"/>
    </source>
</evidence>
<dbReference type="PANTHER" id="PTHR23110:SF93">
    <property type="entry name" value="ZINC FINGER AND BTB DOMAIN-CONTAINING PROTEIN 14-LIKE PROTEIN"/>
    <property type="match status" value="1"/>
</dbReference>
<dbReference type="PROSITE" id="PS00028">
    <property type="entry name" value="ZINC_FINGER_C2H2_1"/>
    <property type="match status" value="4"/>
</dbReference>
<dbReference type="GO" id="GO:0008270">
    <property type="term" value="F:zinc ion binding"/>
    <property type="evidence" value="ECO:0007669"/>
    <property type="project" value="UniProtKB-KW"/>
</dbReference>
<evidence type="ECO:0000256" key="2">
    <source>
        <dbReference type="ARBA" id="ARBA00022723"/>
    </source>
</evidence>
<dbReference type="GO" id="GO:0048666">
    <property type="term" value="P:neuron development"/>
    <property type="evidence" value="ECO:0007669"/>
    <property type="project" value="UniProtKB-ARBA"/>
</dbReference>
<dbReference type="GO" id="GO:0048513">
    <property type="term" value="P:animal organ development"/>
    <property type="evidence" value="ECO:0007669"/>
    <property type="project" value="UniProtKB-ARBA"/>
</dbReference>
<gene>
    <name evidence="14" type="primary">ZNF691</name>
    <name evidence="14" type="ORF">Bhyg_05601</name>
</gene>
<dbReference type="FunFam" id="3.30.160.60:FF:000965">
    <property type="entry name" value="Neurotrophin receptor-interacting factor homolog"/>
    <property type="match status" value="1"/>
</dbReference>
<feature type="domain" description="BTB" evidence="12">
    <location>
        <begin position="34"/>
        <end position="107"/>
    </location>
</feature>
<dbReference type="OrthoDB" id="6077919at2759"/>
<keyword evidence="15" id="KW-1185">Reference proteome</keyword>
<evidence type="ECO:0000256" key="5">
    <source>
        <dbReference type="ARBA" id="ARBA00022833"/>
    </source>
</evidence>
<keyword evidence="7" id="KW-0238">DNA-binding</keyword>
<accession>A0A9Q0MZ85</accession>
<evidence type="ECO:0000256" key="9">
    <source>
        <dbReference type="ARBA" id="ARBA00023242"/>
    </source>
</evidence>
<sequence>MSSQVAENYQLKWHSHLTNLNSSVSTLYRNEKFADVMLFASNSEGGVGIPAHKIILSSCSHYFASIFECNPSPPNAMVYIVLPPELSKRSITTLVQYMYSGEATVSNDILNEVLRGGEVLKVRGLWRNNQTSEPNASSTPHCPPTHKGDQCTKDPHQINSEKPVYEHRIPPITSAVTESPVIVMSPQPPLQQHQPSNKSMQSVAANREIVSNEPIETAAIPTSHYGLVSLQIAAAVKKAQQNSEKRVKSVSVYPKNVTESIRRYSDDQSKEIESGHIRVKEGEVLRMSDCRRSSVSEANADPGDKVTMKYSSGPIMVDKKASDVHIPEALSFLTIKQEPTEWSDYEQENGTDKPQIEVTVKPEILYTEEEQVESEEDLDDRDQMIYSPLTCELCSETFTVPAEWVRHIESHAESTHCHVPKKRKRLDITEPSCENIAALRCDLCSMYFVTPAEWVRHVQNTHTETELALSNNSTPPKRNYRPQRPLEGHVLEKSCSICKKTFPSYASMVIHKRTHTGERPFNCNLCNKGFNVKSNLLRHMRTLHNQLLNPSNLNDYSDGTNQEFENE</sequence>
<feature type="domain" description="C2H2-type" evidence="13">
    <location>
        <begin position="389"/>
        <end position="416"/>
    </location>
</feature>
<evidence type="ECO:0000256" key="10">
    <source>
        <dbReference type="PROSITE-ProRule" id="PRU00042"/>
    </source>
</evidence>
<name>A0A9Q0MZ85_9DIPT</name>
<evidence type="ECO:0000256" key="3">
    <source>
        <dbReference type="ARBA" id="ARBA00022737"/>
    </source>
</evidence>
<dbReference type="Gene3D" id="3.30.710.10">
    <property type="entry name" value="Potassium Channel Kv1.1, Chain A"/>
    <property type="match status" value="1"/>
</dbReference>
<comment type="subcellular location">
    <subcellularLocation>
        <location evidence="1">Nucleus</location>
    </subcellularLocation>
</comment>
<dbReference type="InterPro" id="IPR051095">
    <property type="entry name" value="Dros_DevTransReg"/>
</dbReference>
<dbReference type="FunFam" id="3.30.160.60:FF:001325">
    <property type="entry name" value="zinc finger protein 200"/>
    <property type="match status" value="1"/>
</dbReference>
<evidence type="ECO:0000259" key="12">
    <source>
        <dbReference type="PROSITE" id="PS50097"/>
    </source>
</evidence>
<dbReference type="GO" id="GO:0005634">
    <property type="term" value="C:nucleus"/>
    <property type="evidence" value="ECO:0007669"/>
    <property type="project" value="UniProtKB-SubCell"/>
</dbReference>
<dbReference type="PANTHER" id="PTHR23110">
    <property type="entry name" value="BTB DOMAIN TRANSCRIPTION FACTOR"/>
    <property type="match status" value="1"/>
</dbReference>
<dbReference type="Pfam" id="PF00096">
    <property type="entry name" value="zf-C2H2"/>
    <property type="match status" value="1"/>
</dbReference>
<dbReference type="InterPro" id="IPR000210">
    <property type="entry name" value="BTB/POZ_dom"/>
</dbReference>
<protein>
    <submittedName>
        <fullName evidence="14">Zinc finger protein</fullName>
    </submittedName>
</protein>
<evidence type="ECO:0000313" key="14">
    <source>
        <dbReference type="EMBL" id="KAJ6640670.1"/>
    </source>
</evidence>
<evidence type="ECO:0000256" key="6">
    <source>
        <dbReference type="ARBA" id="ARBA00023015"/>
    </source>
</evidence>
<keyword evidence="3" id="KW-0677">Repeat</keyword>
<proteinExistence type="predicted"/>
<dbReference type="Proteomes" id="UP001151699">
    <property type="component" value="Chromosome B"/>
</dbReference>
<evidence type="ECO:0000256" key="1">
    <source>
        <dbReference type="ARBA" id="ARBA00004123"/>
    </source>
</evidence>
<dbReference type="InterPro" id="IPR036236">
    <property type="entry name" value="Znf_C2H2_sf"/>
</dbReference>
<feature type="compositionally biased region" description="Polar residues" evidence="11">
    <location>
        <begin position="129"/>
        <end position="140"/>
    </location>
</feature>
<dbReference type="PROSITE" id="PS50097">
    <property type="entry name" value="BTB"/>
    <property type="match status" value="1"/>
</dbReference>
<feature type="domain" description="C2H2-type" evidence="13">
    <location>
        <begin position="493"/>
        <end position="520"/>
    </location>
</feature>
<evidence type="ECO:0000313" key="15">
    <source>
        <dbReference type="Proteomes" id="UP001151699"/>
    </source>
</evidence>
<dbReference type="SMART" id="SM00355">
    <property type="entry name" value="ZnF_C2H2"/>
    <property type="match status" value="4"/>
</dbReference>
<feature type="compositionally biased region" description="Basic and acidic residues" evidence="11">
    <location>
        <begin position="146"/>
        <end position="155"/>
    </location>
</feature>
<evidence type="ECO:0000256" key="8">
    <source>
        <dbReference type="ARBA" id="ARBA00023163"/>
    </source>
</evidence>
<evidence type="ECO:0000256" key="7">
    <source>
        <dbReference type="ARBA" id="ARBA00023125"/>
    </source>
</evidence>
<keyword evidence="8" id="KW-0804">Transcription</keyword>
<dbReference type="GO" id="GO:0003677">
    <property type="term" value="F:DNA binding"/>
    <property type="evidence" value="ECO:0007669"/>
    <property type="project" value="UniProtKB-KW"/>
</dbReference>
<dbReference type="SUPFAM" id="SSF57667">
    <property type="entry name" value="beta-beta-alpha zinc fingers"/>
    <property type="match status" value="1"/>
</dbReference>
<feature type="region of interest" description="Disordered" evidence="11">
    <location>
        <begin position="129"/>
        <end position="155"/>
    </location>
</feature>
<keyword evidence="9" id="KW-0539">Nucleus</keyword>
<dbReference type="Gene3D" id="3.30.160.60">
    <property type="entry name" value="Classic Zinc Finger"/>
    <property type="match status" value="3"/>
</dbReference>
<evidence type="ECO:0000259" key="13">
    <source>
        <dbReference type="PROSITE" id="PS50157"/>
    </source>
</evidence>
<keyword evidence="2" id="KW-0479">Metal-binding</keyword>
<keyword evidence="6" id="KW-0805">Transcription regulation</keyword>
<dbReference type="EMBL" id="WJQU01000002">
    <property type="protein sequence ID" value="KAJ6640670.1"/>
    <property type="molecule type" value="Genomic_DNA"/>
</dbReference>
<dbReference type="PROSITE" id="PS50157">
    <property type="entry name" value="ZINC_FINGER_C2H2_2"/>
    <property type="match status" value="3"/>
</dbReference>
<dbReference type="AlphaFoldDB" id="A0A9Q0MZ85"/>